<dbReference type="eggNOG" id="COG0783">
    <property type="taxonomic scope" value="Bacteria"/>
</dbReference>
<feature type="region of interest" description="Disordered" evidence="3">
    <location>
        <begin position="1"/>
        <end position="28"/>
    </location>
</feature>
<dbReference type="PIRSF" id="PIRSF005900">
    <property type="entry name" value="Dps"/>
    <property type="match status" value="1"/>
</dbReference>
<dbReference type="Pfam" id="PF00210">
    <property type="entry name" value="Ferritin"/>
    <property type="match status" value="1"/>
</dbReference>
<evidence type="ECO:0000256" key="3">
    <source>
        <dbReference type="SAM" id="MobiDB-lite"/>
    </source>
</evidence>
<dbReference type="GO" id="GO:0008199">
    <property type="term" value="F:ferric iron binding"/>
    <property type="evidence" value="ECO:0007669"/>
    <property type="project" value="InterPro"/>
</dbReference>
<evidence type="ECO:0000313" key="6">
    <source>
        <dbReference type="Proteomes" id="UP000076563"/>
    </source>
</evidence>
<dbReference type="EMBL" id="LQRA01000110">
    <property type="protein sequence ID" value="KZE71550.1"/>
    <property type="molecule type" value="Genomic_DNA"/>
</dbReference>
<evidence type="ECO:0000259" key="4">
    <source>
        <dbReference type="Pfam" id="PF00210"/>
    </source>
</evidence>
<proteinExistence type="inferred from homology"/>
<reference evidence="6" key="1">
    <citation type="submission" date="2016-01" db="EMBL/GenBank/DDBJ databases">
        <title>Draft genome of Chromobacterium sp. F49.</title>
        <authorList>
            <person name="Hong K.W."/>
        </authorList>
    </citation>
    <scope>NUCLEOTIDE SEQUENCE [LARGE SCALE GENOMIC DNA]</scope>
    <source>
        <strain evidence="6">M63</strain>
    </source>
</reference>
<comment type="caution">
    <text evidence="5">The sequence shown here is derived from an EMBL/GenBank/DDBJ whole genome shotgun (WGS) entry which is preliminary data.</text>
</comment>
<dbReference type="OrthoDB" id="9797023at2"/>
<dbReference type="InterPro" id="IPR009078">
    <property type="entry name" value="Ferritin-like_SF"/>
</dbReference>
<dbReference type="Gene3D" id="1.20.1260.10">
    <property type="match status" value="1"/>
</dbReference>
<gene>
    <name evidence="5" type="ORF">AV654_04870</name>
</gene>
<dbReference type="CDD" id="cd01043">
    <property type="entry name" value="DPS"/>
    <property type="match status" value="1"/>
</dbReference>
<evidence type="ECO:0000313" key="5">
    <source>
        <dbReference type="EMBL" id="KZE71550.1"/>
    </source>
</evidence>
<evidence type="ECO:0000256" key="1">
    <source>
        <dbReference type="ARBA" id="ARBA00009497"/>
    </source>
</evidence>
<dbReference type="SUPFAM" id="SSF47240">
    <property type="entry name" value="Ferritin-like"/>
    <property type="match status" value="1"/>
</dbReference>
<evidence type="ECO:0000256" key="2">
    <source>
        <dbReference type="RuleBase" id="RU003875"/>
    </source>
</evidence>
<dbReference type="PROSITE" id="PS00818">
    <property type="entry name" value="DPS_1"/>
    <property type="match status" value="1"/>
</dbReference>
<comment type="similarity">
    <text evidence="1 2">Belongs to the Dps family.</text>
</comment>
<feature type="compositionally biased region" description="Basic and acidic residues" evidence="3">
    <location>
        <begin position="1"/>
        <end position="27"/>
    </location>
</feature>
<dbReference type="PANTHER" id="PTHR42932">
    <property type="entry name" value="GENERAL STRESS PROTEIN 20U"/>
    <property type="match status" value="1"/>
</dbReference>
<protein>
    <submittedName>
        <fullName evidence="5">DNA starvation/stationary phase protection protein</fullName>
    </submittedName>
</protein>
<dbReference type="AlphaFoldDB" id="A0A163TBN9"/>
<dbReference type="InterPro" id="IPR012347">
    <property type="entry name" value="Ferritin-like"/>
</dbReference>
<organism evidence="5 6">
    <name type="scientific">Paenibacillus elgii</name>
    <dbReference type="NCBI Taxonomy" id="189691"/>
    <lineage>
        <taxon>Bacteria</taxon>
        <taxon>Bacillati</taxon>
        <taxon>Bacillota</taxon>
        <taxon>Bacilli</taxon>
        <taxon>Bacillales</taxon>
        <taxon>Paenibacillaceae</taxon>
        <taxon>Paenibacillus</taxon>
    </lineage>
</organism>
<dbReference type="Proteomes" id="UP000076563">
    <property type="component" value="Unassembled WGS sequence"/>
</dbReference>
<sequence length="172" mass="19494">MANVMEKEKETKATEAKPAKNTKDTKKSSGLHALLGRQVANWAVLHIKIHQHHWYVKGPNFYTLHLKFEELYEEASLTMDQLAERLLSVGGQPVSTTKEIAAAATIKEHEPFASASDMVQCLRDDFSMVIEETGEAMELAEQEGDEGTHDMLLELKTRLEKHVWMLNAYLNE</sequence>
<dbReference type="InterPro" id="IPR002177">
    <property type="entry name" value="DPS_DNA-bd"/>
</dbReference>
<dbReference type="RefSeq" id="WP_063187898.1">
    <property type="nucleotide sequence ID" value="NZ_LQRA01000110.1"/>
</dbReference>
<dbReference type="PRINTS" id="PR01346">
    <property type="entry name" value="HELNAPAPROT"/>
</dbReference>
<name>A0A163TBN9_9BACL</name>
<dbReference type="PANTHER" id="PTHR42932:SF1">
    <property type="entry name" value="GENERAL STRESS PROTEIN 20U"/>
    <property type="match status" value="1"/>
</dbReference>
<keyword evidence="6" id="KW-1185">Reference proteome</keyword>
<dbReference type="STRING" id="1007103.GCA_000213315_05211"/>
<feature type="domain" description="Ferritin/DPS" evidence="4">
    <location>
        <begin position="33"/>
        <end position="171"/>
    </location>
</feature>
<dbReference type="InterPro" id="IPR023188">
    <property type="entry name" value="DPS_DNA-bd_CS"/>
</dbReference>
<dbReference type="InterPro" id="IPR008331">
    <property type="entry name" value="Ferritin_DPS_dom"/>
</dbReference>
<dbReference type="GO" id="GO:0016722">
    <property type="term" value="F:oxidoreductase activity, acting on metal ions"/>
    <property type="evidence" value="ECO:0007669"/>
    <property type="project" value="InterPro"/>
</dbReference>
<accession>A0A163TBN9</accession>